<accession>A0A133NIX7</accession>
<dbReference type="AlphaFoldDB" id="A0A133NIX7"/>
<name>A0A133NIX7_GARVA</name>
<evidence type="ECO:0000313" key="1">
    <source>
        <dbReference type="EMBL" id="RFD78053.1"/>
    </source>
</evidence>
<sequence>MIIFLMRRLREKLIDNKTFLLLGCLSSAMDAYIYSNSDNGTIQLVIVYMILAAMNLFLCLLPHFMSMCYIFVHLSILVIPSLNLPPVTFGLIISFVFISYLYPIQFTLPLFLVIDALHYVAYRYLSTLSFKYLIAYLLINIFCVCTGIILRIYHQKMVLYEKDRQTINNLNLAVRMHDKLTNKIADIALQSKIALLDKSISKKQREAIEEINDLADQAFEEGHNIIDILRGNTAKHDARSEFIQRIEDTLQMNDSINESCGLKGRSICNISSNDIPEDISDEIICEVIELIEELYLNIRKYASLVYYIRISIREKQIVIKQFNVRFLGKKSKDVIRAVSQKGLLLHRDTLKHLGGSLYFRAFGKYWECNAVIPFKNEHNRINSILY</sequence>
<protein>
    <submittedName>
        <fullName evidence="1">Histidine kinase</fullName>
    </submittedName>
</protein>
<dbReference type="GeneID" id="86824642"/>
<evidence type="ECO:0000313" key="2">
    <source>
        <dbReference type="Proteomes" id="UP000258533"/>
    </source>
</evidence>
<dbReference type="GO" id="GO:0016301">
    <property type="term" value="F:kinase activity"/>
    <property type="evidence" value="ECO:0007669"/>
    <property type="project" value="UniProtKB-KW"/>
</dbReference>
<keyword evidence="1" id="KW-0418">Kinase</keyword>
<reference evidence="1 2" key="1">
    <citation type="submission" date="2016-02" db="EMBL/GenBank/DDBJ databases">
        <title>Gardnerella vaginalis Subgroups Defined by cpn60 Sequencing and Sialidase Activity in Isolates from Canada, Belgium and Kenya.</title>
        <authorList>
            <person name="Schellenberg J."/>
            <person name="Paramel Jayaprakash T."/>
            <person name="Withana Gamage N."/>
            <person name="Patterson M.H."/>
            <person name="Vaneechoutte M."/>
            <person name="Hill J.E."/>
        </authorList>
    </citation>
    <scope>NUCLEOTIDE SEQUENCE [LARGE SCALE GENOMIC DNA]</scope>
    <source>
        <strain evidence="1 2">N144</strain>
    </source>
</reference>
<dbReference type="Proteomes" id="UP000258533">
    <property type="component" value="Unassembled WGS sequence"/>
</dbReference>
<dbReference type="EMBL" id="LRTT01000001">
    <property type="protein sequence ID" value="RFD78053.1"/>
    <property type="molecule type" value="Genomic_DNA"/>
</dbReference>
<dbReference type="RefSeq" id="WP_060785710.1">
    <property type="nucleotide sequence ID" value="NZ_LGOY01000004.1"/>
</dbReference>
<organism evidence="1 2">
    <name type="scientific">Gardnerella vaginalis</name>
    <dbReference type="NCBI Taxonomy" id="2702"/>
    <lineage>
        <taxon>Bacteria</taxon>
        <taxon>Bacillati</taxon>
        <taxon>Actinomycetota</taxon>
        <taxon>Actinomycetes</taxon>
        <taxon>Bifidobacteriales</taxon>
        <taxon>Bifidobacteriaceae</taxon>
        <taxon>Gardnerella</taxon>
    </lineage>
</organism>
<proteinExistence type="predicted"/>
<comment type="caution">
    <text evidence="1">The sequence shown here is derived from an EMBL/GenBank/DDBJ whole genome shotgun (WGS) entry which is preliminary data.</text>
</comment>
<keyword evidence="1" id="KW-0808">Transferase</keyword>
<gene>
    <name evidence="1" type="ORF">AXE73_05775</name>
</gene>